<gene>
    <name evidence="21" type="primary">recQ</name>
    <name evidence="21" type="ORF">EHV23_10645</name>
</gene>
<dbReference type="GO" id="GO:0009432">
    <property type="term" value="P:SOS response"/>
    <property type="evidence" value="ECO:0007669"/>
    <property type="project" value="UniProtKB-UniRule"/>
</dbReference>
<keyword evidence="5" id="KW-0547">Nucleotide-binding</keyword>
<dbReference type="GO" id="GO:0016787">
    <property type="term" value="F:hydrolase activity"/>
    <property type="evidence" value="ECO:0007669"/>
    <property type="project" value="UniProtKB-KW"/>
</dbReference>
<dbReference type="SUPFAM" id="SSF52540">
    <property type="entry name" value="P-loop containing nucleoside triphosphate hydrolases"/>
    <property type="match status" value="2"/>
</dbReference>
<dbReference type="GO" id="GO:0046872">
    <property type="term" value="F:metal ion binding"/>
    <property type="evidence" value="ECO:0007669"/>
    <property type="project" value="UniProtKB-KW"/>
</dbReference>
<evidence type="ECO:0000256" key="8">
    <source>
        <dbReference type="ARBA" id="ARBA00022806"/>
    </source>
</evidence>
<accession>A0A426FM75</accession>
<evidence type="ECO:0000256" key="14">
    <source>
        <dbReference type="ARBA" id="ARBA00023235"/>
    </source>
</evidence>
<dbReference type="Pfam" id="PF00270">
    <property type="entry name" value="DEAD"/>
    <property type="match status" value="1"/>
</dbReference>
<evidence type="ECO:0000256" key="9">
    <source>
        <dbReference type="ARBA" id="ARBA00022833"/>
    </source>
</evidence>
<dbReference type="PROSITE" id="PS50967">
    <property type="entry name" value="HRDC"/>
    <property type="match status" value="1"/>
</dbReference>
<dbReference type="SMART" id="SM00341">
    <property type="entry name" value="HRDC"/>
    <property type="match status" value="1"/>
</dbReference>
<keyword evidence="7 21" id="KW-0378">Hydrolase</keyword>
<dbReference type="PROSITE" id="PS50206">
    <property type="entry name" value="RHODANESE_3"/>
    <property type="match status" value="1"/>
</dbReference>
<evidence type="ECO:0000256" key="16">
    <source>
        <dbReference type="NCBIfam" id="TIGR01389"/>
    </source>
</evidence>
<evidence type="ECO:0000256" key="7">
    <source>
        <dbReference type="ARBA" id="ARBA00022801"/>
    </source>
</evidence>
<dbReference type="GO" id="GO:0043590">
    <property type="term" value="C:bacterial nucleoid"/>
    <property type="evidence" value="ECO:0007669"/>
    <property type="project" value="TreeGrafter"/>
</dbReference>
<dbReference type="Pfam" id="PF00570">
    <property type="entry name" value="HRDC"/>
    <property type="match status" value="1"/>
</dbReference>
<dbReference type="InterPro" id="IPR011545">
    <property type="entry name" value="DEAD/DEAH_box_helicase_dom"/>
</dbReference>
<feature type="domain" description="Rhodanese" evidence="17">
    <location>
        <begin position="232"/>
        <end position="270"/>
    </location>
</feature>
<dbReference type="Gene3D" id="3.40.50.300">
    <property type="entry name" value="P-loop containing nucleotide triphosphate hydrolases"/>
    <property type="match status" value="2"/>
</dbReference>
<dbReference type="InterPro" id="IPR004589">
    <property type="entry name" value="DNA_helicase_ATP-dep_RecQ"/>
</dbReference>
<dbReference type="FunFam" id="3.40.50.300:FF:000156">
    <property type="entry name" value="ATP-dependent DNA helicase recQ"/>
    <property type="match status" value="1"/>
</dbReference>
<comment type="similarity">
    <text evidence="3">Belongs to the helicase family. RecQ subfamily.</text>
</comment>
<dbReference type="InterPro" id="IPR006293">
    <property type="entry name" value="DNA_helicase_ATP-dep_RecQ_bac"/>
</dbReference>
<evidence type="ECO:0000259" key="18">
    <source>
        <dbReference type="PROSITE" id="PS50967"/>
    </source>
</evidence>
<dbReference type="InterPro" id="IPR032284">
    <property type="entry name" value="RecQ_Zn-bd"/>
</dbReference>
<keyword evidence="9" id="KW-0862">Zinc</keyword>
<dbReference type="FunFam" id="3.40.50.300:FF:000296">
    <property type="entry name" value="ATP-dependent DNA helicase RecQ"/>
    <property type="match status" value="1"/>
</dbReference>
<dbReference type="InterPro" id="IPR001650">
    <property type="entry name" value="Helicase_C-like"/>
</dbReference>
<sequence>MGSEEILHRVFGYPAFRGMQHDIIEHVAGGGNALVLMPTGGGKSLCYQIPALMRDGVAVVVSPLIALMQDQVAALRELGVPAAYLNSTLTAQEAATVESQVRRGELKLLYVAPERLLTERCLALLHQARLGLIAIDEAHCVSQWGHDFRPEYIGLGRLADEFPQVPRIALTATADDLTRQEIVTRLMLENARPFVTSFDRPNIRYNIVEKQDPNAQLLRFIRDGGHDGESGIVYCTARNRTEEVAAFLQEEGFNARAYHAGLTSAERTEVQNAFQREDGMIVVATVAFGMGIDKPDVRFVAHVDLPKSIEGYYQETGRAGRDGLPAEVWMAYGLADVVQQRRFIEKSDASEEFKRVQNGKLDAMLALCEATDCRRVRLLGYFGEMYRGACGNCDNCLSPPQTIDGTIMVQKFLSAVYRCSKASGHAFGAGHIIDVLRGQLTDKVSANGHQLLPVFGIGADVSQTRWRSVVRQLSIAGYIHIDVERFQTISLTGAARPILKGEQTVRLRETVEREPGPRTRRRNTKTGSKVKIGATLEAGLDSTATACFERLRAWRAQHARESGLPAYVIFHDMTLRDIARRQPVTLGELGEVAGVGARKLETYGDIVLKLVADEPLDD</sequence>
<proteinExistence type="inferred from homology"/>
<reference evidence="21 22" key="1">
    <citation type="submission" date="2018-11" db="EMBL/GenBank/DDBJ databases">
        <title>Genome sequencing of Lautropia sp. KCOM 2505 (= ChDC F240).</title>
        <authorList>
            <person name="Kook J.-K."/>
            <person name="Park S.-N."/>
            <person name="Lim Y.K."/>
        </authorList>
    </citation>
    <scope>NUCLEOTIDE SEQUENCE [LARGE SCALE GENOMIC DNA]</scope>
    <source>
        <strain evidence="21 22">KCOM 2505</strain>
    </source>
</reference>
<keyword evidence="8 21" id="KW-0347">Helicase</keyword>
<evidence type="ECO:0000256" key="12">
    <source>
        <dbReference type="ARBA" id="ARBA00023172"/>
    </source>
</evidence>
<keyword evidence="12" id="KW-0233">DNA recombination</keyword>
<dbReference type="GO" id="GO:0005737">
    <property type="term" value="C:cytoplasm"/>
    <property type="evidence" value="ECO:0007669"/>
    <property type="project" value="TreeGrafter"/>
</dbReference>
<dbReference type="GO" id="GO:0030894">
    <property type="term" value="C:replisome"/>
    <property type="evidence" value="ECO:0007669"/>
    <property type="project" value="TreeGrafter"/>
</dbReference>
<evidence type="ECO:0000256" key="10">
    <source>
        <dbReference type="ARBA" id="ARBA00022840"/>
    </source>
</evidence>
<dbReference type="InterPro" id="IPR044876">
    <property type="entry name" value="HRDC_dom_sf"/>
</dbReference>
<dbReference type="SMART" id="SM00956">
    <property type="entry name" value="RQC"/>
    <property type="match status" value="1"/>
</dbReference>
<dbReference type="EC" id="5.6.2.4" evidence="16"/>
<evidence type="ECO:0000256" key="11">
    <source>
        <dbReference type="ARBA" id="ARBA00023125"/>
    </source>
</evidence>
<dbReference type="InterPro" id="IPR010997">
    <property type="entry name" value="HRDC-like_sf"/>
</dbReference>
<keyword evidence="4" id="KW-0479">Metal-binding</keyword>
<dbReference type="GO" id="GO:0003677">
    <property type="term" value="F:DNA binding"/>
    <property type="evidence" value="ECO:0007669"/>
    <property type="project" value="UniProtKB-KW"/>
</dbReference>
<dbReference type="NCBIfam" id="TIGR00614">
    <property type="entry name" value="recQ_fam"/>
    <property type="match status" value="1"/>
</dbReference>
<evidence type="ECO:0000256" key="3">
    <source>
        <dbReference type="ARBA" id="ARBA00005446"/>
    </source>
</evidence>
<dbReference type="PROSITE" id="PS51194">
    <property type="entry name" value="HELICASE_CTER"/>
    <property type="match status" value="1"/>
</dbReference>
<evidence type="ECO:0000259" key="17">
    <source>
        <dbReference type="PROSITE" id="PS50206"/>
    </source>
</evidence>
<dbReference type="InterPro" id="IPR036388">
    <property type="entry name" value="WH-like_DNA-bd_sf"/>
</dbReference>
<keyword evidence="6" id="KW-0227">DNA damage</keyword>
<dbReference type="SMART" id="SM00490">
    <property type="entry name" value="HELICc"/>
    <property type="match status" value="1"/>
</dbReference>
<evidence type="ECO:0000313" key="22">
    <source>
        <dbReference type="Proteomes" id="UP000270261"/>
    </source>
</evidence>
<feature type="domain" description="HRDC" evidence="18">
    <location>
        <begin position="541"/>
        <end position="618"/>
    </location>
</feature>
<keyword evidence="11" id="KW-0238">DNA-binding</keyword>
<feature type="domain" description="Helicase C-terminal" evidence="20">
    <location>
        <begin position="216"/>
        <end position="364"/>
    </location>
</feature>
<dbReference type="GO" id="GO:0006310">
    <property type="term" value="P:DNA recombination"/>
    <property type="evidence" value="ECO:0007669"/>
    <property type="project" value="UniProtKB-UniRule"/>
</dbReference>
<dbReference type="OrthoDB" id="9760034at2"/>
<name>A0A426FM75_9BURK</name>
<dbReference type="Gene3D" id="1.10.10.10">
    <property type="entry name" value="Winged helix-like DNA-binding domain superfamily/Winged helix DNA-binding domain"/>
    <property type="match status" value="1"/>
</dbReference>
<evidence type="ECO:0000259" key="19">
    <source>
        <dbReference type="PROSITE" id="PS51192"/>
    </source>
</evidence>
<dbReference type="Gene3D" id="1.10.150.80">
    <property type="entry name" value="HRDC domain"/>
    <property type="match status" value="1"/>
</dbReference>
<dbReference type="Pfam" id="PF16124">
    <property type="entry name" value="RecQ_Zn_bind"/>
    <property type="match status" value="1"/>
</dbReference>
<evidence type="ECO:0000256" key="6">
    <source>
        <dbReference type="ARBA" id="ARBA00022763"/>
    </source>
</evidence>
<dbReference type="GO" id="GO:0009378">
    <property type="term" value="F:four-way junction helicase activity"/>
    <property type="evidence" value="ECO:0007669"/>
    <property type="project" value="TreeGrafter"/>
</dbReference>
<dbReference type="PANTHER" id="PTHR13710">
    <property type="entry name" value="DNA HELICASE RECQ FAMILY MEMBER"/>
    <property type="match status" value="1"/>
</dbReference>
<comment type="cofactor">
    <cofactor evidence="2">
        <name>Zn(2+)</name>
        <dbReference type="ChEBI" id="CHEBI:29105"/>
    </cofactor>
</comment>
<dbReference type="InterPro" id="IPR001763">
    <property type="entry name" value="Rhodanese-like_dom"/>
</dbReference>
<dbReference type="Pfam" id="PF00271">
    <property type="entry name" value="Helicase_C"/>
    <property type="match status" value="1"/>
</dbReference>
<dbReference type="InterPro" id="IPR002121">
    <property type="entry name" value="HRDC_dom"/>
</dbReference>
<keyword evidence="22" id="KW-1185">Reference proteome</keyword>
<dbReference type="RefSeq" id="WP_125096050.1">
    <property type="nucleotide sequence ID" value="NZ_RRUE01000002.1"/>
</dbReference>
<comment type="catalytic activity">
    <reaction evidence="15">
        <text>Couples ATP hydrolysis with the unwinding of duplex DNA by translocating in the 3'-5' direction.</text>
        <dbReference type="EC" id="5.6.2.4"/>
    </reaction>
</comment>
<dbReference type="EMBL" id="RRUE01000002">
    <property type="protein sequence ID" value="RRN43850.1"/>
    <property type="molecule type" value="Genomic_DNA"/>
</dbReference>
<protein>
    <recommendedName>
        <fullName evidence="16">DNA helicase RecQ</fullName>
        <ecNumber evidence="16">5.6.2.4</ecNumber>
    </recommendedName>
</protein>
<evidence type="ECO:0000259" key="20">
    <source>
        <dbReference type="PROSITE" id="PS51194"/>
    </source>
</evidence>
<evidence type="ECO:0000256" key="5">
    <source>
        <dbReference type="ARBA" id="ARBA00022741"/>
    </source>
</evidence>
<dbReference type="CDD" id="cd17920">
    <property type="entry name" value="DEXHc_RecQ"/>
    <property type="match status" value="1"/>
</dbReference>
<comment type="caution">
    <text evidence="21">The sequence shown here is derived from an EMBL/GenBank/DDBJ whole genome shotgun (WGS) entry which is preliminary data.</text>
</comment>
<dbReference type="InterPro" id="IPR027417">
    <property type="entry name" value="P-loop_NTPase"/>
</dbReference>
<dbReference type="CDD" id="cd18794">
    <property type="entry name" value="SF2_C_RecQ"/>
    <property type="match status" value="1"/>
</dbReference>
<dbReference type="GO" id="GO:0043138">
    <property type="term" value="F:3'-5' DNA helicase activity"/>
    <property type="evidence" value="ECO:0007669"/>
    <property type="project" value="UniProtKB-EC"/>
</dbReference>
<dbReference type="PROSITE" id="PS51192">
    <property type="entry name" value="HELICASE_ATP_BIND_1"/>
    <property type="match status" value="1"/>
</dbReference>
<dbReference type="GO" id="GO:0006260">
    <property type="term" value="P:DNA replication"/>
    <property type="evidence" value="ECO:0007669"/>
    <property type="project" value="InterPro"/>
</dbReference>
<feature type="domain" description="Helicase ATP-binding" evidence="19">
    <location>
        <begin position="24"/>
        <end position="192"/>
    </location>
</feature>
<dbReference type="GO" id="GO:0006281">
    <property type="term" value="P:DNA repair"/>
    <property type="evidence" value="ECO:0007669"/>
    <property type="project" value="UniProtKB-KW"/>
</dbReference>
<dbReference type="PANTHER" id="PTHR13710:SF105">
    <property type="entry name" value="ATP-DEPENDENT DNA HELICASE Q1"/>
    <property type="match status" value="1"/>
</dbReference>
<comment type="cofactor">
    <cofactor evidence="1">
        <name>Mg(2+)</name>
        <dbReference type="ChEBI" id="CHEBI:18420"/>
    </cofactor>
</comment>
<dbReference type="NCBIfam" id="TIGR01389">
    <property type="entry name" value="recQ"/>
    <property type="match status" value="1"/>
</dbReference>
<dbReference type="SMART" id="SM00487">
    <property type="entry name" value="DEXDc"/>
    <property type="match status" value="1"/>
</dbReference>
<dbReference type="Proteomes" id="UP000270261">
    <property type="component" value="Unassembled WGS sequence"/>
</dbReference>
<evidence type="ECO:0000256" key="15">
    <source>
        <dbReference type="ARBA" id="ARBA00034617"/>
    </source>
</evidence>
<dbReference type="AlphaFoldDB" id="A0A426FM75"/>
<dbReference type="GO" id="GO:0005524">
    <property type="term" value="F:ATP binding"/>
    <property type="evidence" value="ECO:0007669"/>
    <property type="project" value="UniProtKB-KW"/>
</dbReference>
<dbReference type="InterPro" id="IPR018982">
    <property type="entry name" value="RQC_domain"/>
</dbReference>
<keyword evidence="10" id="KW-0067">ATP-binding</keyword>
<dbReference type="SUPFAM" id="SSF47819">
    <property type="entry name" value="HRDC-like"/>
    <property type="match status" value="1"/>
</dbReference>
<evidence type="ECO:0000313" key="21">
    <source>
        <dbReference type="EMBL" id="RRN43850.1"/>
    </source>
</evidence>
<organism evidence="21 22">
    <name type="scientific">Lautropia dentalis</name>
    <dbReference type="NCBI Taxonomy" id="2490857"/>
    <lineage>
        <taxon>Bacteria</taxon>
        <taxon>Pseudomonadati</taxon>
        <taxon>Pseudomonadota</taxon>
        <taxon>Betaproteobacteria</taxon>
        <taxon>Burkholderiales</taxon>
        <taxon>Burkholderiaceae</taxon>
        <taxon>Lautropia</taxon>
    </lineage>
</organism>
<evidence type="ECO:0000256" key="13">
    <source>
        <dbReference type="ARBA" id="ARBA00023204"/>
    </source>
</evidence>
<evidence type="ECO:0000256" key="2">
    <source>
        <dbReference type="ARBA" id="ARBA00001947"/>
    </source>
</evidence>
<dbReference type="InterPro" id="IPR014001">
    <property type="entry name" value="Helicase_ATP-bd"/>
</dbReference>
<dbReference type="Pfam" id="PF09382">
    <property type="entry name" value="RQC"/>
    <property type="match status" value="1"/>
</dbReference>
<keyword evidence="14" id="KW-0413">Isomerase</keyword>
<keyword evidence="13" id="KW-0234">DNA repair</keyword>
<evidence type="ECO:0000256" key="1">
    <source>
        <dbReference type="ARBA" id="ARBA00001946"/>
    </source>
</evidence>
<evidence type="ECO:0000256" key="4">
    <source>
        <dbReference type="ARBA" id="ARBA00022723"/>
    </source>
</evidence>